<evidence type="ECO:0000313" key="3">
    <source>
        <dbReference type="Proteomes" id="UP000609802"/>
    </source>
</evidence>
<keyword evidence="1" id="KW-0812">Transmembrane</keyword>
<feature type="transmembrane region" description="Helical" evidence="1">
    <location>
        <begin position="302"/>
        <end position="330"/>
    </location>
</feature>
<feature type="transmembrane region" description="Helical" evidence="1">
    <location>
        <begin position="258"/>
        <end position="282"/>
    </location>
</feature>
<feature type="transmembrane region" description="Helical" evidence="1">
    <location>
        <begin position="89"/>
        <end position="108"/>
    </location>
</feature>
<evidence type="ECO:0008006" key="4">
    <source>
        <dbReference type="Google" id="ProtNLM"/>
    </source>
</evidence>
<feature type="transmembrane region" description="Helical" evidence="1">
    <location>
        <begin position="191"/>
        <end position="208"/>
    </location>
</feature>
<dbReference type="InterPro" id="IPR049458">
    <property type="entry name" value="EpsG-like"/>
</dbReference>
<dbReference type="RefSeq" id="WP_191287497.1">
    <property type="nucleotide sequence ID" value="NZ_BNCH01000010.1"/>
</dbReference>
<keyword evidence="1" id="KW-1133">Transmembrane helix</keyword>
<dbReference type="Pfam" id="PF14897">
    <property type="entry name" value="EpsG"/>
    <property type="match status" value="1"/>
</dbReference>
<dbReference type="EMBL" id="BNCH01000010">
    <property type="protein sequence ID" value="GHF08068.1"/>
    <property type="molecule type" value="Genomic_DNA"/>
</dbReference>
<gene>
    <name evidence="2" type="ORF">GCM10016455_31390</name>
</gene>
<name>A0ABQ3JD92_9RHOB</name>
<organism evidence="2 3">
    <name type="scientific">Aliiroseovarius zhejiangensis</name>
    <dbReference type="NCBI Taxonomy" id="1632025"/>
    <lineage>
        <taxon>Bacteria</taxon>
        <taxon>Pseudomonadati</taxon>
        <taxon>Pseudomonadota</taxon>
        <taxon>Alphaproteobacteria</taxon>
        <taxon>Rhodobacterales</taxon>
        <taxon>Paracoccaceae</taxon>
        <taxon>Aliiroseovarius</taxon>
    </lineage>
</organism>
<sequence length="360" mass="39596">MIYVALFLALILLRLVLARQPRLRDQTYPIVLAALFLFVAFRLEVGCDWNGYYRHFLMQLDLDLVDALAQREPLWWALVQGVGAAGLGYPWLNVAAAVIFFAGVHMLARQQVDRLGFLILLYPVLILNMPMSGIRQAAAIGIMCMGFALFRNGQTIRFALATLVATGFHSSAGVFLLLAPLAGQGRIRARLFAALLLAVPGAFLLATGDSAQLALSRYVDTGVDAHGALYRAALLALSGGLFLIALRPAWRVRFPGDYRMMVLASLMMLTTLPLIALSSVIADRIGYFLVPLQAMMLARIPFLNLGATGTILTVAPYVVLLVMLVVWTVYSAHFHYCYLPYDTWLFGLPDIYQLPTRGGA</sequence>
<protein>
    <recommendedName>
        <fullName evidence="4">EpsG family protein</fullName>
    </recommendedName>
</protein>
<proteinExistence type="predicted"/>
<evidence type="ECO:0000256" key="1">
    <source>
        <dbReference type="SAM" id="Phobius"/>
    </source>
</evidence>
<feature type="transmembrane region" description="Helical" evidence="1">
    <location>
        <begin position="156"/>
        <end position="179"/>
    </location>
</feature>
<reference evidence="3" key="1">
    <citation type="journal article" date="2019" name="Int. J. Syst. Evol. Microbiol.">
        <title>The Global Catalogue of Microorganisms (GCM) 10K type strain sequencing project: providing services to taxonomists for standard genome sequencing and annotation.</title>
        <authorList>
            <consortium name="The Broad Institute Genomics Platform"/>
            <consortium name="The Broad Institute Genome Sequencing Center for Infectious Disease"/>
            <person name="Wu L."/>
            <person name="Ma J."/>
        </authorList>
    </citation>
    <scope>NUCLEOTIDE SEQUENCE [LARGE SCALE GENOMIC DNA]</scope>
    <source>
        <strain evidence="3">KCTC 42443</strain>
    </source>
</reference>
<feature type="transmembrane region" description="Helical" evidence="1">
    <location>
        <begin position="228"/>
        <end position="246"/>
    </location>
</feature>
<feature type="transmembrane region" description="Helical" evidence="1">
    <location>
        <begin position="28"/>
        <end position="45"/>
    </location>
</feature>
<dbReference type="Proteomes" id="UP000609802">
    <property type="component" value="Unassembled WGS sequence"/>
</dbReference>
<keyword evidence="3" id="KW-1185">Reference proteome</keyword>
<accession>A0ABQ3JD92</accession>
<feature type="transmembrane region" description="Helical" evidence="1">
    <location>
        <begin position="120"/>
        <end position="150"/>
    </location>
</feature>
<comment type="caution">
    <text evidence="2">The sequence shown here is derived from an EMBL/GenBank/DDBJ whole genome shotgun (WGS) entry which is preliminary data.</text>
</comment>
<keyword evidence="1" id="KW-0472">Membrane</keyword>
<evidence type="ECO:0000313" key="2">
    <source>
        <dbReference type="EMBL" id="GHF08068.1"/>
    </source>
</evidence>